<dbReference type="GO" id="GO:0005737">
    <property type="term" value="C:cytoplasm"/>
    <property type="evidence" value="ECO:0007669"/>
    <property type="project" value="TreeGrafter"/>
</dbReference>
<evidence type="ECO:0000256" key="4">
    <source>
        <dbReference type="ARBA" id="ARBA00022833"/>
    </source>
</evidence>
<evidence type="ECO:0000256" key="3">
    <source>
        <dbReference type="ARBA" id="ARBA00022723"/>
    </source>
</evidence>
<evidence type="ECO:0000259" key="7">
    <source>
        <dbReference type="SMART" id="SM00829"/>
    </source>
</evidence>
<dbReference type="SUPFAM" id="SSF51735">
    <property type="entry name" value="NAD(P)-binding Rossmann-fold domains"/>
    <property type="match status" value="1"/>
</dbReference>
<evidence type="ECO:0000256" key="2">
    <source>
        <dbReference type="ARBA" id="ARBA00008072"/>
    </source>
</evidence>
<evidence type="ECO:0000256" key="6">
    <source>
        <dbReference type="ARBA" id="ARBA00023027"/>
    </source>
</evidence>
<dbReference type="GO" id="GO:0004022">
    <property type="term" value="F:alcohol dehydrogenase (NAD+) activity"/>
    <property type="evidence" value="ECO:0007669"/>
    <property type="project" value="UniProtKB-EC"/>
</dbReference>
<keyword evidence="3" id="KW-0479">Metal-binding</keyword>
<dbReference type="InterPro" id="IPR013149">
    <property type="entry name" value="ADH-like_C"/>
</dbReference>
<organism evidence="8 9">
    <name type="scientific">Cladophialophora chaetospira</name>
    <dbReference type="NCBI Taxonomy" id="386627"/>
    <lineage>
        <taxon>Eukaryota</taxon>
        <taxon>Fungi</taxon>
        <taxon>Dikarya</taxon>
        <taxon>Ascomycota</taxon>
        <taxon>Pezizomycotina</taxon>
        <taxon>Eurotiomycetes</taxon>
        <taxon>Chaetothyriomycetidae</taxon>
        <taxon>Chaetothyriales</taxon>
        <taxon>Herpotrichiellaceae</taxon>
        <taxon>Cladophialophora</taxon>
    </lineage>
</organism>
<dbReference type="FunFam" id="3.40.50.720:FF:000039">
    <property type="entry name" value="Alcohol dehydrogenase AdhP"/>
    <property type="match status" value="1"/>
</dbReference>
<dbReference type="AlphaFoldDB" id="A0AA39CP45"/>
<dbReference type="InterPro" id="IPR011032">
    <property type="entry name" value="GroES-like_sf"/>
</dbReference>
<name>A0AA39CP45_9EURO</name>
<dbReference type="InterPro" id="IPR013154">
    <property type="entry name" value="ADH-like_N"/>
</dbReference>
<dbReference type="InterPro" id="IPR020843">
    <property type="entry name" value="ER"/>
</dbReference>
<dbReference type="GO" id="GO:0046872">
    <property type="term" value="F:metal ion binding"/>
    <property type="evidence" value="ECO:0007669"/>
    <property type="project" value="UniProtKB-KW"/>
</dbReference>
<comment type="cofactor">
    <cofactor evidence="1">
        <name>Zn(2+)</name>
        <dbReference type="ChEBI" id="CHEBI:29105"/>
    </cofactor>
</comment>
<keyword evidence="9" id="KW-1185">Reference proteome</keyword>
<accession>A0AA39CP45</accession>
<sequence length="277" mass="29950">MIEKQETNRALIVEQTGSDAQYKIFEVAIPVLEDNEVLVRLSCTGVCHSDLAFIRGKYENLGLGLEGSRAMKELDASYLNDHWCTSQVAFGKDVGGSFQQYVTAPGDYLVRIPERIPDQAAAPLLCAGVTMYRALKVSKAKTGDWVVINGAGGGLGHIGVKFAKVMGFRILAIDIGSKAEFCRQLGAEYFVDVLNTSDPVDTVKRLTADKVAAVIATASNSQAYHDAARMLGNGGVAQAPRADVIEMLDFAAQHGVMPEVEVHTFDEVEKVLQDLRA</sequence>
<comment type="similarity">
    <text evidence="2">Belongs to the zinc-containing alcohol dehydrogenase family.</text>
</comment>
<dbReference type="Gene3D" id="3.40.50.720">
    <property type="entry name" value="NAD(P)-binding Rossmann-like Domain"/>
    <property type="match status" value="1"/>
</dbReference>
<dbReference type="Gene3D" id="3.90.180.10">
    <property type="entry name" value="Medium-chain alcohol dehydrogenases, catalytic domain"/>
    <property type="match status" value="2"/>
</dbReference>
<protein>
    <recommendedName>
        <fullName evidence="7">Enoyl reductase (ER) domain-containing protein</fullName>
    </recommendedName>
</protein>
<dbReference type="PANTHER" id="PTHR42940:SF8">
    <property type="entry name" value="VACUOLAR PROTEIN SORTING-ASSOCIATED PROTEIN 11"/>
    <property type="match status" value="1"/>
</dbReference>
<evidence type="ECO:0000256" key="5">
    <source>
        <dbReference type="ARBA" id="ARBA00023002"/>
    </source>
</evidence>
<keyword evidence="6" id="KW-0520">NAD</keyword>
<dbReference type="Proteomes" id="UP001172673">
    <property type="component" value="Unassembled WGS sequence"/>
</dbReference>
<dbReference type="Pfam" id="PF00107">
    <property type="entry name" value="ADH_zinc_N"/>
    <property type="match status" value="1"/>
</dbReference>
<dbReference type="SMART" id="SM00829">
    <property type="entry name" value="PKS_ER"/>
    <property type="match status" value="1"/>
</dbReference>
<proteinExistence type="inferred from homology"/>
<gene>
    <name evidence="8" type="ORF">H2200_001489</name>
</gene>
<dbReference type="PANTHER" id="PTHR42940">
    <property type="entry name" value="ALCOHOL DEHYDROGENASE 1-RELATED"/>
    <property type="match status" value="1"/>
</dbReference>
<evidence type="ECO:0000256" key="1">
    <source>
        <dbReference type="ARBA" id="ARBA00001947"/>
    </source>
</evidence>
<evidence type="ECO:0000313" key="8">
    <source>
        <dbReference type="EMBL" id="KAJ9615414.1"/>
    </source>
</evidence>
<comment type="caution">
    <text evidence="8">The sequence shown here is derived from an EMBL/GenBank/DDBJ whole genome shotgun (WGS) entry which is preliminary data.</text>
</comment>
<dbReference type="InterPro" id="IPR036291">
    <property type="entry name" value="NAD(P)-bd_dom_sf"/>
</dbReference>
<evidence type="ECO:0000313" key="9">
    <source>
        <dbReference type="Proteomes" id="UP001172673"/>
    </source>
</evidence>
<keyword evidence="5" id="KW-0560">Oxidoreductase</keyword>
<keyword evidence="4" id="KW-0862">Zinc</keyword>
<dbReference type="SUPFAM" id="SSF50129">
    <property type="entry name" value="GroES-like"/>
    <property type="match status" value="1"/>
</dbReference>
<feature type="domain" description="Enoyl reductase (ER)" evidence="7">
    <location>
        <begin position="17"/>
        <end position="277"/>
    </location>
</feature>
<reference evidence="8" key="1">
    <citation type="submission" date="2022-10" db="EMBL/GenBank/DDBJ databases">
        <title>Culturing micro-colonial fungi from biological soil crusts in the Mojave desert and describing Neophaeococcomyces mojavensis, and introducing the new genera and species Taxawa tesnikishii.</title>
        <authorList>
            <person name="Kurbessoian T."/>
            <person name="Stajich J.E."/>
        </authorList>
    </citation>
    <scope>NUCLEOTIDE SEQUENCE</scope>
    <source>
        <strain evidence="8">TK_41</strain>
    </source>
</reference>
<dbReference type="Pfam" id="PF08240">
    <property type="entry name" value="ADH_N"/>
    <property type="match status" value="1"/>
</dbReference>
<dbReference type="EMBL" id="JAPDRK010000002">
    <property type="protein sequence ID" value="KAJ9615414.1"/>
    <property type="molecule type" value="Genomic_DNA"/>
</dbReference>